<keyword evidence="2" id="KW-0645">Protease</keyword>
<dbReference type="Gene3D" id="3.40.50.12670">
    <property type="match status" value="1"/>
</dbReference>
<dbReference type="InterPro" id="IPR018202">
    <property type="entry name" value="Ser_caboxypep_ser_AS"/>
</dbReference>
<dbReference type="PANTHER" id="PTHR11802:SF201">
    <property type="entry name" value="CARBOXYPEPTIDASE"/>
    <property type="match status" value="1"/>
</dbReference>
<feature type="compositionally biased region" description="Low complexity" evidence="3">
    <location>
        <begin position="299"/>
        <end position="314"/>
    </location>
</feature>
<feature type="region of interest" description="Disordered" evidence="3">
    <location>
        <begin position="76"/>
        <end position="98"/>
    </location>
</feature>
<gene>
    <name evidence="4" type="ORF">PAUS00366_LOCUS10013</name>
</gene>
<dbReference type="Gene3D" id="3.40.50.1820">
    <property type="entry name" value="alpha/beta hydrolase"/>
    <property type="match status" value="1"/>
</dbReference>
<dbReference type="EC" id="3.4.16.-" evidence="2"/>
<evidence type="ECO:0000256" key="2">
    <source>
        <dbReference type="RuleBase" id="RU361156"/>
    </source>
</evidence>
<keyword evidence="2" id="KW-0121">Carboxypeptidase</keyword>
<evidence type="ECO:0000256" key="1">
    <source>
        <dbReference type="ARBA" id="ARBA00009431"/>
    </source>
</evidence>
<feature type="signal peptide" evidence="2">
    <location>
        <begin position="1"/>
        <end position="23"/>
    </location>
</feature>
<accession>A0A7S4AJJ4</accession>
<dbReference type="AlphaFoldDB" id="A0A7S4AJJ4"/>
<feature type="region of interest" description="Disordered" evidence="3">
    <location>
        <begin position="299"/>
        <end position="326"/>
    </location>
</feature>
<organism evidence="4">
    <name type="scientific">Pseudo-nitzschia australis</name>
    <dbReference type="NCBI Taxonomy" id="44445"/>
    <lineage>
        <taxon>Eukaryota</taxon>
        <taxon>Sar</taxon>
        <taxon>Stramenopiles</taxon>
        <taxon>Ochrophyta</taxon>
        <taxon>Bacillariophyta</taxon>
        <taxon>Bacillariophyceae</taxon>
        <taxon>Bacillariophycidae</taxon>
        <taxon>Bacillariales</taxon>
        <taxon>Bacillariaceae</taxon>
        <taxon>Pseudo-nitzschia</taxon>
    </lineage>
</organism>
<dbReference type="PROSITE" id="PS00131">
    <property type="entry name" value="CARBOXYPEPT_SER_SER"/>
    <property type="match status" value="1"/>
</dbReference>
<name>A0A7S4AJJ4_9STRA</name>
<evidence type="ECO:0000313" key="4">
    <source>
        <dbReference type="EMBL" id="CAE0717261.1"/>
    </source>
</evidence>
<protein>
    <recommendedName>
        <fullName evidence="2">Carboxypeptidase</fullName>
        <ecNumber evidence="2">3.4.16.-</ecNumber>
    </recommendedName>
</protein>
<dbReference type="SUPFAM" id="SSF53474">
    <property type="entry name" value="alpha/beta-Hydrolases"/>
    <property type="match status" value="1"/>
</dbReference>
<dbReference type="Pfam" id="PF00450">
    <property type="entry name" value="Peptidase_S10"/>
    <property type="match status" value="1"/>
</dbReference>
<dbReference type="InterPro" id="IPR001563">
    <property type="entry name" value="Peptidase_S10"/>
</dbReference>
<reference evidence="4" key="1">
    <citation type="submission" date="2021-01" db="EMBL/GenBank/DDBJ databases">
        <authorList>
            <person name="Corre E."/>
            <person name="Pelletier E."/>
            <person name="Niang G."/>
            <person name="Scheremetjew M."/>
            <person name="Finn R."/>
            <person name="Kale V."/>
            <person name="Holt S."/>
            <person name="Cochrane G."/>
            <person name="Meng A."/>
            <person name="Brown T."/>
            <person name="Cohen L."/>
        </authorList>
    </citation>
    <scope>NUCLEOTIDE SEQUENCE</scope>
    <source>
        <strain evidence="4">10249 10 AB</strain>
    </source>
</reference>
<dbReference type="GO" id="GO:0004185">
    <property type="term" value="F:serine-type carboxypeptidase activity"/>
    <property type="evidence" value="ECO:0007669"/>
    <property type="project" value="UniProtKB-UniRule"/>
</dbReference>
<feature type="chain" id="PRO_5031593391" description="Carboxypeptidase" evidence="2">
    <location>
        <begin position="24"/>
        <end position="680"/>
    </location>
</feature>
<evidence type="ECO:0000256" key="3">
    <source>
        <dbReference type="SAM" id="MobiDB-lite"/>
    </source>
</evidence>
<dbReference type="EMBL" id="HBIX01013558">
    <property type="protein sequence ID" value="CAE0717261.1"/>
    <property type="molecule type" value="Transcribed_RNA"/>
</dbReference>
<feature type="compositionally biased region" description="Low complexity" evidence="3">
    <location>
        <begin position="393"/>
        <end position="410"/>
    </location>
</feature>
<keyword evidence="2" id="KW-0378">Hydrolase</keyword>
<dbReference type="GO" id="GO:0006508">
    <property type="term" value="P:proteolysis"/>
    <property type="evidence" value="ECO:0007669"/>
    <property type="project" value="UniProtKB-KW"/>
</dbReference>
<sequence length="680" mass="75140">MSMAITMTTLILAIATATTVVNAAPVDDLITDLPGWGKTPTPQYSGYLDASKGCDIETNGPVCKIHYWLAMADENEDQDQNQVDATESNPKPKAPATTKTKTVLWLNGGPGSSSLLGWLQEVGPLLLNATGGLMENPWAWNKAGVNLMAIEAPMGVGFSYCSRQLQQEDAQPCANTDTNTAEASRAALVDFFVNKFPELAEDDAEFYIAGESYAGVYIPTLAKELLTHSDSKNNVVPLKGVLVGDPCTDNAAQKDSMDSIWYSHKYGLMDNEVYDVLVSDECEDYYRTKWMEEEFVSNTYGNTNSNNNNDGTHSSKSHRSVGKQWSSHVTAAELNQELMQIEDLTERRLAAEKLYRSRILGANREQAEAEKVNDANEANRNHLRAAAKDDNDASSASSASPLTSTSASASPLPPAYCKLAYRKFLMSSSKALSQGWKDLYIDDYSLFAPVTSKEDEQMADYFNRPDVRQALHVTDTDASSEWPMPDVGFSYTKEYNACNWKPEMFIKYPNTTMVDVYKDILPMLDRVWIYNGDTDPCVSYEGTREAVKQILIEELDGGSYRPWFYKQEAASLEFLGEKSVLFGPDLVAQTLDEAQFAGEVTSYQSGLSFVTFHGSGHMVPQFKPQSSLHFVKQFLHSASNGAALSPLLPTNATLLGMSDEDFEQAMDDWTEAARDAMDKL</sequence>
<comment type="similarity">
    <text evidence="1 2">Belongs to the peptidase S10 family.</text>
</comment>
<feature type="region of interest" description="Disordered" evidence="3">
    <location>
        <begin position="385"/>
        <end position="410"/>
    </location>
</feature>
<dbReference type="PANTHER" id="PTHR11802">
    <property type="entry name" value="SERINE PROTEASE FAMILY S10 SERINE CARBOXYPEPTIDASE"/>
    <property type="match status" value="1"/>
</dbReference>
<keyword evidence="2" id="KW-0732">Signal</keyword>
<dbReference type="InterPro" id="IPR029058">
    <property type="entry name" value="AB_hydrolase_fold"/>
</dbReference>
<proteinExistence type="inferred from homology"/>
<dbReference type="PRINTS" id="PR00724">
    <property type="entry name" value="CRBOXYPTASEC"/>
</dbReference>